<dbReference type="RefSeq" id="WP_013042104.1">
    <property type="nucleotide sequence ID" value="NC_014008.1"/>
</dbReference>
<keyword evidence="3" id="KW-1185">Reference proteome</keyword>
<dbReference type="InterPro" id="IPR051316">
    <property type="entry name" value="Zinc-reg_GTPase_activator"/>
</dbReference>
<name>D5EMH3_CORAD</name>
<dbReference type="HOGENOM" id="CLU_017452_1_4_0"/>
<dbReference type="Proteomes" id="UP000000925">
    <property type="component" value="Chromosome"/>
</dbReference>
<dbReference type="PANTHER" id="PTHR13748">
    <property type="entry name" value="COBW-RELATED"/>
    <property type="match status" value="1"/>
</dbReference>
<dbReference type="Gene3D" id="3.40.50.300">
    <property type="entry name" value="P-loop containing nucleotide triphosphate hydrolases"/>
    <property type="match status" value="1"/>
</dbReference>
<sequence>MIPVILVTGFLGSGKTTFLKSFARKHPQLRMVFLVNELAEVSVDGATLAETGLPSHSVVGGSLFCECKAGDFVRVMRESIAPMHATDPLDAVLIETSGMADPEAIGKLMGEHGLNQWFEINRIVTIVSPQSFLKLKDNLPVVERQVQHSDLIILNKIDLADEEQITETEAAVRALAPLAEQIRAQHADAIFEFTQPRDALPNEDLAPCSANPFSTQTWSFKGICRIEDMEAWLAQIPSYVMRAKGHLQTRSGWYLIEKTVDNCTVSSCDPQDESCVVFVVHDDYEGALNEWCRELTVEYSALNLL</sequence>
<feature type="domain" description="CobW/HypB/UreG nucleotide-binding" evidence="1">
    <location>
        <begin position="3"/>
        <end position="181"/>
    </location>
</feature>
<protein>
    <submittedName>
        <fullName evidence="2">Cobalamin synthesis protein P47K</fullName>
    </submittedName>
</protein>
<dbReference type="SUPFAM" id="SSF52540">
    <property type="entry name" value="P-loop containing nucleoside triphosphate hydrolases"/>
    <property type="match status" value="1"/>
</dbReference>
<dbReference type="GO" id="GO:0005737">
    <property type="term" value="C:cytoplasm"/>
    <property type="evidence" value="ECO:0007669"/>
    <property type="project" value="TreeGrafter"/>
</dbReference>
<gene>
    <name evidence="2" type="ordered locus">Caka_0354</name>
</gene>
<evidence type="ECO:0000313" key="2">
    <source>
        <dbReference type="EMBL" id="ADE53379.1"/>
    </source>
</evidence>
<dbReference type="KEGG" id="caa:Caka_0354"/>
<dbReference type="Pfam" id="PF02492">
    <property type="entry name" value="cobW"/>
    <property type="match status" value="1"/>
</dbReference>
<dbReference type="AlphaFoldDB" id="D5EMH3"/>
<dbReference type="OrthoDB" id="9808822at2"/>
<dbReference type="InterPro" id="IPR027417">
    <property type="entry name" value="P-loop_NTPase"/>
</dbReference>
<dbReference type="PANTHER" id="PTHR13748:SF62">
    <property type="entry name" value="COBW DOMAIN-CONTAINING PROTEIN"/>
    <property type="match status" value="1"/>
</dbReference>
<organism evidence="2 3">
    <name type="scientific">Coraliomargarita akajimensis (strain DSM 45221 / IAM 15411 / JCM 23193 / KCTC 12865 / 04OKA010-24)</name>
    <dbReference type="NCBI Taxonomy" id="583355"/>
    <lineage>
        <taxon>Bacteria</taxon>
        <taxon>Pseudomonadati</taxon>
        <taxon>Verrucomicrobiota</taxon>
        <taxon>Opitutia</taxon>
        <taxon>Puniceicoccales</taxon>
        <taxon>Coraliomargaritaceae</taxon>
        <taxon>Coraliomargarita</taxon>
    </lineage>
</organism>
<dbReference type="STRING" id="583355.Caka_0354"/>
<dbReference type="EMBL" id="CP001998">
    <property type="protein sequence ID" value="ADE53379.1"/>
    <property type="molecule type" value="Genomic_DNA"/>
</dbReference>
<evidence type="ECO:0000313" key="3">
    <source>
        <dbReference type="Proteomes" id="UP000000925"/>
    </source>
</evidence>
<dbReference type="eggNOG" id="COG0523">
    <property type="taxonomic scope" value="Bacteria"/>
</dbReference>
<dbReference type="InterPro" id="IPR003495">
    <property type="entry name" value="CobW/HypB/UreG_nucleotide-bd"/>
</dbReference>
<reference evidence="2 3" key="1">
    <citation type="journal article" date="2010" name="Stand. Genomic Sci.">
        <title>Complete genome sequence of Coraliomargarita akajimensis type strain (04OKA010-24).</title>
        <authorList>
            <person name="Mavromatis K."/>
            <person name="Abt B."/>
            <person name="Brambilla E."/>
            <person name="Lapidus A."/>
            <person name="Copeland A."/>
            <person name="Deshpande S."/>
            <person name="Nolan M."/>
            <person name="Lucas S."/>
            <person name="Tice H."/>
            <person name="Cheng J.F."/>
            <person name="Han C."/>
            <person name="Detter J.C."/>
            <person name="Woyke T."/>
            <person name="Goodwin L."/>
            <person name="Pitluck S."/>
            <person name="Held B."/>
            <person name="Brettin T."/>
            <person name="Tapia R."/>
            <person name="Ivanova N."/>
            <person name="Mikhailova N."/>
            <person name="Pati A."/>
            <person name="Liolios K."/>
            <person name="Chen A."/>
            <person name="Palaniappan K."/>
            <person name="Land M."/>
            <person name="Hauser L."/>
            <person name="Chang Y.J."/>
            <person name="Jeffries C.D."/>
            <person name="Rohde M."/>
            <person name="Goker M."/>
            <person name="Bristow J."/>
            <person name="Eisen J.A."/>
            <person name="Markowitz V."/>
            <person name="Hugenholtz P."/>
            <person name="Klenk H.P."/>
            <person name="Kyrpides N.C."/>
        </authorList>
    </citation>
    <scope>NUCLEOTIDE SEQUENCE [LARGE SCALE GENOMIC DNA]</scope>
    <source>
        <strain evidence="3">DSM 45221 / IAM 15411 / JCM 23193 / KCTC 12865</strain>
    </source>
</reference>
<evidence type="ECO:0000259" key="1">
    <source>
        <dbReference type="Pfam" id="PF02492"/>
    </source>
</evidence>
<accession>D5EMH3</accession>
<proteinExistence type="predicted"/>